<evidence type="ECO:0000313" key="1">
    <source>
        <dbReference type="EMBL" id="KAK5626828.1"/>
    </source>
</evidence>
<protein>
    <submittedName>
        <fullName evidence="1">Uncharacterized protein</fullName>
    </submittedName>
</protein>
<reference evidence="1 2" key="1">
    <citation type="submission" date="2023-10" db="EMBL/GenBank/DDBJ databases">
        <title>Draft genome sequence of Xylaria bambusicola isolate GMP-LS, the root and basal stem rot pathogen of sugarcane in Indonesia.</title>
        <authorList>
            <person name="Selvaraj P."/>
            <person name="Muralishankar V."/>
            <person name="Muruganantham S."/>
            <person name="Sp S."/>
            <person name="Haryani S."/>
            <person name="Lau K.J.X."/>
            <person name="Naqvi N.I."/>
        </authorList>
    </citation>
    <scope>NUCLEOTIDE SEQUENCE [LARGE SCALE GENOMIC DNA]</scope>
    <source>
        <strain evidence="1">GMP-LS</strain>
    </source>
</reference>
<dbReference type="EMBL" id="JAWHQM010000004">
    <property type="protein sequence ID" value="KAK5626828.1"/>
    <property type="molecule type" value="Genomic_DNA"/>
</dbReference>
<comment type="caution">
    <text evidence="1">The sequence shown here is derived from an EMBL/GenBank/DDBJ whole genome shotgun (WGS) entry which is preliminary data.</text>
</comment>
<dbReference type="Proteomes" id="UP001305414">
    <property type="component" value="Unassembled WGS sequence"/>
</dbReference>
<name>A0AAN7Z4K9_9PEZI</name>
<dbReference type="AlphaFoldDB" id="A0AAN7Z4K9"/>
<keyword evidence="2" id="KW-1185">Reference proteome</keyword>
<organism evidence="1 2">
    <name type="scientific">Xylaria bambusicola</name>
    <dbReference type="NCBI Taxonomy" id="326684"/>
    <lineage>
        <taxon>Eukaryota</taxon>
        <taxon>Fungi</taxon>
        <taxon>Dikarya</taxon>
        <taxon>Ascomycota</taxon>
        <taxon>Pezizomycotina</taxon>
        <taxon>Sordariomycetes</taxon>
        <taxon>Xylariomycetidae</taxon>
        <taxon>Xylariales</taxon>
        <taxon>Xylariaceae</taxon>
        <taxon>Xylaria</taxon>
    </lineage>
</organism>
<sequence>MPSPMLSTVKEQLIKVVDHIPGLRSRRSPMAETPPFKATDNFGHRYQDDKVLRKALIEICGFKDAEIRIQVNHFAAFSEQGMYLIIVLIVTQVTEQNGLDAQLPRLVTKVR</sequence>
<proteinExistence type="predicted"/>
<accession>A0AAN7Z4K9</accession>
<evidence type="ECO:0000313" key="2">
    <source>
        <dbReference type="Proteomes" id="UP001305414"/>
    </source>
</evidence>
<gene>
    <name evidence="1" type="ORF">RRF57_002543</name>
</gene>